<dbReference type="GO" id="GO:0005829">
    <property type="term" value="C:cytosol"/>
    <property type="evidence" value="ECO:0007669"/>
    <property type="project" value="TreeGrafter"/>
</dbReference>
<evidence type="ECO:0000259" key="10">
    <source>
        <dbReference type="PROSITE" id="PS51330"/>
    </source>
</evidence>
<reference evidence="11 12" key="1">
    <citation type="submission" date="2019-03" db="EMBL/GenBank/DDBJ databases">
        <title>Alkanindiges illinoisensis: a potential pathogenic isolated from ascites of a gastric cancer patient with abdominal metastasis.</title>
        <authorList>
            <person name="Hu X."/>
            <person name="Yang B."/>
            <person name="Yan X."/>
            <person name="Lin L."/>
            <person name="Zhao H."/>
            <person name="Zhou F."/>
            <person name="Su B."/>
            <person name="Chen J."/>
            <person name="Rui Y."/>
            <person name="Wang Q."/>
            <person name="Zheng L."/>
        </authorList>
    </citation>
    <scope>NUCLEOTIDE SEQUENCE [LARGE SCALE GENOMIC DNA]</scope>
    <source>
        <strain evidence="11 12">NFYY 23406</strain>
    </source>
</reference>
<sequence length="174" mass="19972">MAWNGLEIVHVVAMDEQHCIGVNNQLPWHLSEDLKHFKRITQNGVIIMGRKTYDSMGRALPNRINWVLTRDTSWQADQVKVAHTLDDILNLASADVKQLQQQFIFIIGGAEIFRQTLDIADRLELTHVSLDVQGDTFYPVVPDSFQAISRQPMQDEKTGVAFEFVRYQRQPVLL</sequence>
<evidence type="ECO:0000256" key="7">
    <source>
        <dbReference type="ARBA" id="ARBA00025067"/>
    </source>
</evidence>
<accession>A0A4Y7X9Y1</accession>
<dbReference type="GO" id="GO:0050661">
    <property type="term" value="F:NADP binding"/>
    <property type="evidence" value="ECO:0007669"/>
    <property type="project" value="InterPro"/>
</dbReference>
<name>A0A4Y7X9Y1_9GAMM</name>
<proteinExistence type="inferred from homology"/>
<dbReference type="CDD" id="cd00209">
    <property type="entry name" value="DHFR"/>
    <property type="match status" value="1"/>
</dbReference>
<comment type="similarity">
    <text evidence="2 8 9">Belongs to the dihydrofolate reductase family.</text>
</comment>
<dbReference type="Gene3D" id="3.40.430.10">
    <property type="entry name" value="Dihydrofolate Reductase, subunit A"/>
    <property type="match status" value="1"/>
</dbReference>
<keyword evidence="4 8" id="KW-0554">One-carbon metabolism</keyword>
<evidence type="ECO:0000256" key="8">
    <source>
        <dbReference type="PIRNR" id="PIRNR000194"/>
    </source>
</evidence>
<evidence type="ECO:0000256" key="9">
    <source>
        <dbReference type="RuleBase" id="RU004474"/>
    </source>
</evidence>
<comment type="function">
    <text evidence="7 8">Key enzyme in folate metabolism. Catalyzes an essential reaction for de novo glycine and purine synthesis, and for DNA precursor synthesis.</text>
</comment>
<evidence type="ECO:0000313" key="12">
    <source>
        <dbReference type="Proteomes" id="UP000297834"/>
    </source>
</evidence>
<dbReference type="PRINTS" id="PR00070">
    <property type="entry name" value="DHFR"/>
</dbReference>
<dbReference type="PROSITE" id="PS51330">
    <property type="entry name" value="DHFR_2"/>
    <property type="match status" value="1"/>
</dbReference>
<dbReference type="InterPro" id="IPR017925">
    <property type="entry name" value="DHFR_CS"/>
</dbReference>
<evidence type="ECO:0000256" key="1">
    <source>
        <dbReference type="ARBA" id="ARBA00004903"/>
    </source>
</evidence>
<comment type="pathway">
    <text evidence="1 8">Cofactor biosynthesis; tetrahydrofolate biosynthesis; 5,6,7,8-tetrahydrofolate from 7,8-dihydrofolate: step 1/1.</text>
</comment>
<dbReference type="UniPathway" id="UPA00077">
    <property type="reaction ID" value="UER00158"/>
</dbReference>
<dbReference type="AlphaFoldDB" id="A0A4Y7X9Y1"/>
<dbReference type="Proteomes" id="UP000297834">
    <property type="component" value="Unassembled WGS sequence"/>
</dbReference>
<comment type="catalytic activity">
    <reaction evidence="8">
        <text>(6S)-5,6,7,8-tetrahydrofolate + NADP(+) = 7,8-dihydrofolate + NADPH + H(+)</text>
        <dbReference type="Rhea" id="RHEA:15009"/>
        <dbReference type="ChEBI" id="CHEBI:15378"/>
        <dbReference type="ChEBI" id="CHEBI:57451"/>
        <dbReference type="ChEBI" id="CHEBI:57453"/>
        <dbReference type="ChEBI" id="CHEBI:57783"/>
        <dbReference type="ChEBI" id="CHEBI:58349"/>
        <dbReference type="EC" id="1.5.1.3"/>
    </reaction>
</comment>
<dbReference type="EMBL" id="SNTY01000058">
    <property type="protein sequence ID" value="TEU24746.1"/>
    <property type="molecule type" value="Genomic_DNA"/>
</dbReference>
<dbReference type="GO" id="GO:0006730">
    <property type="term" value="P:one-carbon metabolic process"/>
    <property type="evidence" value="ECO:0007669"/>
    <property type="project" value="UniProtKB-KW"/>
</dbReference>
<comment type="caution">
    <text evidence="11">The sequence shown here is derived from an EMBL/GenBank/DDBJ whole genome shotgun (WGS) entry which is preliminary data.</text>
</comment>
<feature type="domain" description="DHFR" evidence="10">
    <location>
        <begin position="7"/>
        <end position="169"/>
    </location>
</feature>
<protein>
    <recommendedName>
        <fullName evidence="3 8">Dihydrofolate reductase</fullName>
        <ecNumber evidence="3 8">1.5.1.3</ecNumber>
    </recommendedName>
</protein>
<keyword evidence="5 8" id="KW-0521">NADP</keyword>
<keyword evidence="6 8" id="KW-0560">Oxidoreductase</keyword>
<evidence type="ECO:0000256" key="6">
    <source>
        <dbReference type="ARBA" id="ARBA00023002"/>
    </source>
</evidence>
<dbReference type="GO" id="GO:0046655">
    <property type="term" value="P:folic acid metabolic process"/>
    <property type="evidence" value="ECO:0007669"/>
    <property type="project" value="TreeGrafter"/>
</dbReference>
<gene>
    <name evidence="11" type="ORF">E2B99_11650</name>
</gene>
<evidence type="ECO:0000256" key="3">
    <source>
        <dbReference type="ARBA" id="ARBA00012856"/>
    </source>
</evidence>
<dbReference type="GO" id="GO:0004146">
    <property type="term" value="F:dihydrofolate reductase activity"/>
    <property type="evidence" value="ECO:0007669"/>
    <property type="project" value="UniProtKB-EC"/>
</dbReference>
<dbReference type="Pfam" id="PF00186">
    <property type="entry name" value="DHFR_1"/>
    <property type="match status" value="1"/>
</dbReference>
<dbReference type="PROSITE" id="PS00075">
    <property type="entry name" value="DHFR_1"/>
    <property type="match status" value="1"/>
</dbReference>
<dbReference type="EC" id="1.5.1.3" evidence="3 8"/>
<organism evidence="11 12">
    <name type="scientific">Alkanindiges illinoisensis</name>
    <dbReference type="NCBI Taxonomy" id="197183"/>
    <lineage>
        <taxon>Bacteria</taxon>
        <taxon>Pseudomonadati</taxon>
        <taxon>Pseudomonadota</taxon>
        <taxon>Gammaproteobacteria</taxon>
        <taxon>Moraxellales</taxon>
        <taxon>Moraxellaceae</taxon>
        <taxon>Alkanindiges</taxon>
    </lineage>
</organism>
<dbReference type="RefSeq" id="WP_134245099.1">
    <property type="nucleotide sequence ID" value="NZ_SNTY01000058.1"/>
</dbReference>
<dbReference type="PANTHER" id="PTHR48069">
    <property type="entry name" value="DIHYDROFOLATE REDUCTASE"/>
    <property type="match status" value="1"/>
</dbReference>
<dbReference type="GO" id="GO:0046654">
    <property type="term" value="P:tetrahydrofolate biosynthetic process"/>
    <property type="evidence" value="ECO:0007669"/>
    <property type="project" value="UniProtKB-UniPathway"/>
</dbReference>
<dbReference type="InterPro" id="IPR012259">
    <property type="entry name" value="DHFR"/>
</dbReference>
<dbReference type="SUPFAM" id="SSF53597">
    <property type="entry name" value="Dihydrofolate reductase-like"/>
    <property type="match status" value="1"/>
</dbReference>
<dbReference type="InterPro" id="IPR001796">
    <property type="entry name" value="DHFR_dom"/>
</dbReference>
<evidence type="ECO:0000256" key="5">
    <source>
        <dbReference type="ARBA" id="ARBA00022857"/>
    </source>
</evidence>
<evidence type="ECO:0000256" key="4">
    <source>
        <dbReference type="ARBA" id="ARBA00022563"/>
    </source>
</evidence>
<dbReference type="PANTHER" id="PTHR48069:SF3">
    <property type="entry name" value="DIHYDROFOLATE REDUCTASE"/>
    <property type="match status" value="1"/>
</dbReference>
<dbReference type="STRING" id="1120977.GCA_000619845_01598"/>
<dbReference type="PIRSF" id="PIRSF000194">
    <property type="entry name" value="DHFR"/>
    <property type="match status" value="1"/>
</dbReference>
<evidence type="ECO:0000256" key="2">
    <source>
        <dbReference type="ARBA" id="ARBA00009539"/>
    </source>
</evidence>
<dbReference type="InterPro" id="IPR024072">
    <property type="entry name" value="DHFR-like_dom_sf"/>
</dbReference>
<keyword evidence="12" id="KW-1185">Reference proteome</keyword>
<dbReference type="GO" id="GO:0046452">
    <property type="term" value="P:dihydrofolate metabolic process"/>
    <property type="evidence" value="ECO:0007669"/>
    <property type="project" value="TreeGrafter"/>
</dbReference>
<dbReference type="OrthoDB" id="9804315at2"/>
<evidence type="ECO:0000313" key="11">
    <source>
        <dbReference type="EMBL" id="TEU24746.1"/>
    </source>
</evidence>